<protein>
    <submittedName>
        <fullName evidence="1">Uncharacterized protein</fullName>
    </submittedName>
</protein>
<keyword evidence="2" id="KW-1185">Reference proteome</keyword>
<accession>A0ABQ9HGY4</accession>
<dbReference type="EMBL" id="JARBHB010000005">
    <property type="protein sequence ID" value="KAJ8883535.1"/>
    <property type="molecule type" value="Genomic_DNA"/>
</dbReference>
<comment type="caution">
    <text evidence="1">The sequence shown here is derived from an EMBL/GenBank/DDBJ whole genome shotgun (WGS) entry which is preliminary data.</text>
</comment>
<name>A0ABQ9HGY4_9NEOP</name>
<gene>
    <name evidence="1" type="ORF">PR048_015379</name>
</gene>
<evidence type="ECO:0000313" key="2">
    <source>
        <dbReference type="Proteomes" id="UP001159363"/>
    </source>
</evidence>
<reference evidence="1 2" key="1">
    <citation type="submission" date="2023-02" db="EMBL/GenBank/DDBJ databases">
        <title>LHISI_Scaffold_Assembly.</title>
        <authorList>
            <person name="Stuart O.P."/>
            <person name="Cleave R."/>
            <person name="Magrath M.J.L."/>
            <person name="Mikheyev A.S."/>
        </authorList>
    </citation>
    <scope>NUCLEOTIDE SEQUENCE [LARGE SCALE GENOMIC DNA]</scope>
    <source>
        <strain evidence="1">Daus_M_001</strain>
        <tissue evidence="1">Leg muscle</tissue>
    </source>
</reference>
<sequence length="550" mass="61466">MSPRVPEPAPNFRLAEGYRRSYLAALCCSPSPDNCIIHLGTKRILAFRLGATVAQWTDYSPPTIDPRWRHPRAWKTWRTLPLLEGFSRGAPVSPAFAFRQCSIPTSIHPHRRSLFSLSPFLENDFESTTTLQGNKFVIQCYVVKGKTGHSLGHQPVDRLLHSAARTMKRGIPTPAASPSRWNNAGRNLNRSSRYVKQPSTTDKWEPVATLQPRGTECIPTTHKRAARSPLHTSCGVHCRATSPSRKCKLASNRANAGITYPRRAHHDMTKIATIFNCRVVLAVSCWSGLCDSGMTPPHLATPAGTGKRRYACRLKYTPACFLEDVGLLTATWRKLAPRGSNFVTSFPHPHHSLPLSCVVQLSPVSAADVRDSWRERQQGKNKFQGEFTEMEINPLAAARHSAPSLRDLWRSRGHFALFLVSVLSGGRHFYKGAGRRLCAGDTAHHVSSFQKCSFYREQPLDARRQPNQHKMFLSTTLPIRRRDCSQSANGPCHFRQTEYSYEHNLAIALRGVPVDVRTATTRTKPSSVSGCSFTARDCRLPSFNNSTTHL</sequence>
<organism evidence="1 2">
    <name type="scientific">Dryococelus australis</name>
    <dbReference type="NCBI Taxonomy" id="614101"/>
    <lineage>
        <taxon>Eukaryota</taxon>
        <taxon>Metazoa</taxon>
        <taxon>Ecdysozoa</taxon>
        <taxon>Arthropoda</taxon>
        <taxon>Hexapoda</taxon>
        <taxon>Insecta</taxon>
        <taxon>Pterygota</taxon>
        <taxon>Neoptera</taxon>
        <taxon>Polyneoptera</taxon>
        <taxon>Phasmatodea</taxon>
        <taxon>Verophasmatodea</taxon>
        <taxon>Anareolatae</taxon>
        <taxon>Phasmatidae</taxon>
        <taxon>Eurycanthinae</taxon>
        <taxon>Dryococelus</taxon>
    </lineage>
</organism>
<proteinExistence type="predicted"/>
<evidence type="ECO:0000313" key="1">
    <source>
        <dbReference type="EMBL" id="KAJ8883535.1"/>
    </source>
</evidence>
<dbReference type="Proteomes" id="UP001159363">
    <property type="component" value="Chromosome 4"/>
</dbReference>